<feature type="compositionally biased region" description="Basic and acidic residues" evidence="1">
    <location>
        <begin position="363"/>
        <end position="382"/>
    </location>
</feature>
<dbReference type="OrthoDB" id="9938151at2"/>
<feature type="region of interest" description="Disordered" evidence="1">
    <location>
        <begin position="353"/>
        <end position="382"/>
    </location>
</feature>
<gene>
    <name evidence="2" type="ORF">FRC96_08005</name>
</gene>
<dbReference type="Proteomes" id="UP000321046">
    <property type="component" value="Unassembled WGS sequence"/>
</dbReference>
<reference evidence="2 3" key="1">
    <citation type="submission" date="2019-08" db="EMBL/GenBank/DDBJ databases">
        <title>Bradymonadales sp. TMQ2.</title>
        <authorList>
            <person name="Liang Q."/>
        </authorList>
    </citation>
    <scope>NUCLEOTIDE SEQUENCE [LARGE SCALE GENOMIC DNA]</scope>
    <source>
        <strain evidence="2 3">TMQ2</strain>
    </source>
</reference>
<accession>A0A5C6XF35</accession>
<sequence>MTAPPVQLLATYDDEGLPSVEIHPEDISVTSLQALRDALPELATLQSYGPTTALQLASAILHLAPGTQGELFYSEKALEGMLPVAYNASSLSDIERWHREGTPRVPGPEDLVAPHWQGDTLVFVSLDLHYSLGSPLFISARYEADLADSAWPVARESLATPAPASERTDELLKKTFGSTPGAVVRVRSEDQATYLFVALDAAPESARFVVRGVDAPDSTSQRFDAWRDLIKAHPELATPATLSSLATALFNAIAERHVRDGHYHVIADADAYREEYRTKGWSSYRLRYHVDQIAETRFQVANMASITEPTVADERLRTYFIGPRNQPFVWEVDLNSLSTERSPELTEMATSELISDSGGYFGRPRDPKPAVRSDDTRILPED</sequence>
<dbReference type="EMBL" id="VOSL01000038">
    <property type="protein sequence ID" value="TXD37977.1"/>
    <property type="molecule type" value="Genomic_DNA"/>
</dbReference>
<evidence type="ECO:0000313" key="2">
    <source>
        <dbReference type="EMBL" id="TXD37977.1"/>
    </source>
</evidence>
<comment type="caution">
    <text evidence="2">The sequence shown here is derived from an EMBL/GenBank/DDBJ whole genome shotgun (WGS) entry which is preliminary data.</text>
</comment>
<proteinExistence type="predicted"/>
<name>A0A5C6XF35_9DELT</name>
<evidence type="ECO:0000313" key="3">
    <source>
        <dbReference type="Proteomes" id="UP000321046"/>
    </source>
</evidence>
<evidence type="ECO:0000256" key="1">
    <source>
        <dbReference type="SAM" id="MobiDB-lite"/>
    </source>
</evidence>
<dbReference type="AlphaFoldDB" id="A0A5C6XF35"/>
<organism evidence="2 3">
    <name type="scientific">Lujinxingia vulgaris</name>
    <dbReference type="NCBI Taxonomy" id="2600176"/>
    <lineage>
        <taxon>Bacteria</taxon>
        <taxon>Deltaproteobacteria</taxon>
        <taxon>Bradymonadales</taxon>
        <taxon>Lujinxingiaceae</taxon>
        <taxon>Lujinxingia</taxon>
    </lineage>
</organism>
<dbReference type="RefSeq" id="WP_146973983.1">
    <property type="nucleotide sequence ID" value="NZ_VOSL01000038.1"/>
</dbReference>
<protein>
    <submittedName>
        <fullName evidence="2">Uncharacterized protein</fullName>
    </submittedName>
</protein>